<dbReference type="InParanoid" id="A0A2K1L7D8"/>
<dbReference type="EMBL" id="ABEU02000001">
    <property type="protein sequence ID" value="PNR61948.1"/>
    <property type="molecule type" value="Genomic_DNA"/>
</dbReference>
<reference evidence="2" key="3">
    <citation type="submission" date="2020-12" db="UniProtKB">
        <authorList>
            <consortium name="EnsemblPlants"/>
        </authorList>
    </citation>
    <scope>IDENTIFICATION</scope>
</reference>
<reference evidence="1 3" key="2">
    <citation type="journal article" date="2018" name="Plant J.">
        <title>The Physcomitrella patens chromosome-scale assembly reveals moss genome structure and evolution.</title>
        <authorList>
            <person name="Lang D."/>
            <person name="Ullrich K.K."/>
            <person name="Murat F."/>
            <person name="Fuchs J."/>
            <person name="Jenkins J."/>
            <person name="Haas F.B."/>
            <person name="Piednoel M."/>
            <person name="Gundlach H."/>
            <person name="Van Bel M."/>
            <person name="Meyberg R."/>
            <person name="Vives C."/>
            <person name="Morata J."/>
            <person name="Symeonidi A."/>
            <person name="Hiss M."/>
            <person name="Muchero W."/>
            <person name="Kamisugi Y."/>
            <person name="Saleh O."/>
            <person name="Blanc G."/>
            <person name="Decker E.L."/>
            <person name="van Gessel N."/>
            <person name="Grimwood J."/>
            <person name="Hayes R.D."/>
            <person name="Graham S.W."/>
            <person name="Gunter L.E."/>
            <person name="McDaniel S.F."/>
            <person name="Hoernstein S.N.W."/>
            <person name="Larsson A."/>
            <person name="Li F.W."/>
            <person name="Perroud P.F."/>
            <person name="Phillips J."/>
            <person name="Ranjan P."/>
            <person name="Rokshar D.S."/>
            <person name="Rothfels C.J."/>
            <person name="Schneider L."/>
            <person name="Shu S."/>
            <person name="Stevenson D.W."/>
            <person name="Thummler F."/>
            <person name="Tillich M."/>
            <person name="Villarreal Aguilar J.C."/>
            <person name="Widiez T."/>
            <person name="Wong G.K."/>
            <person name="Wymore A."/>
            <person name="Zhang Y."/>
            <person name="Zimmer A.D."/>
            <person name="Quatrano R.S."/>
            <person name="Mayer K.F.X."/>
            <person name="Goodstein D."/>
            <person name="Casacuberta J.M."/>
            <person name="Vandepoele K."/>
            <person name="Reski R."/>
            <person name="Cuming A.C."/>
            <person name="Tuskan G.A."/>
            <person name="Maumus F."/>
            <person name="Salse J."/>
            <person name="Schmutz J."/>
            <person name="Rensing S.A."/>
        </authorList>
    </citation>
    <scope>NUCLEOTIDE SEQUENCE [LARGE SCALE GENOMIC DNA]</scope>
    <source>
        <strain evidence="2 3">cv. Gransden 2004</strain>
    </source>
</reference>
<reference evidence="1 3" key="1">
    <citation type="journal article" date="2008" name="Science">
        <title>The Physcomitrella genome reveals evolutionary insights into the conquest of land by plants.</title>
        <authorList>
            <person name="Rensing S."/>
            <person name="Lang D."/>
            <person name="Zimmer A."/>
            <person name="Terry A."/>
            <person name="Salamov A."/>
            <person name="Shapiro H."/>
            <person name="Nishiyama T."/>
            <person name="Perroud P.-F."/>
            <person name="Lindquist E."/>
            <person name="Kamisugi Y."/>
            <person name="Tanahashi T."/>
            <person name="Sakakibara K."/>
            <person name="Fujita T."/>
            <person name="Oishi K."/>
            <person name="Shin-I T."/>
            <person name="Kuroki Y."/>
            <person name="Toyoda A."/>
            <person name="Suzuki Y."/>
            <person name="Hashimoto A."/>
            <person name="Yamaguchi K."/>
            <person name="Sugano A."/>
            <person name="Kohara Y."/>
            <person name="Fujiyama A."/>
            <person name="Anterola A."/>
            <person name="Aoki S."/>
            <person name="Ashton N."/>
            <person name="Barbazuk W.B."/>
            <person name="Barker E."/>
            <person name="Bennetzen J."/>
            <person name="Bezanilla M."/>
            <person name="Blankenship R."/>
            <person name="Cho S.H."/>
            <person name="Dutcher S."/>
            <person name="Estelle M."/>
            <person name="Fawcett J.A."/>
            <person name="Gundlach H."/>
            <person name="Hanada K."/>
            <person name="Heyl A."/>
            <person name="Hicks K.A."/>
            <person name="Hugh J."/>
            <person name="Lohr M."/>
            <person name="Mayer K."/>
            <person name="Melkozernov A."/>
            <person name="Murata T."/>
            <person name="Nelson D."/>
            <person name="Pils B."/>
            <person name="Prigge M."/>
            <person name="Reiss B."/>
            <person name="Renner T."/>
            <person name="Rombauts S."/>
            <person name="Rushton P."/>
            <person name="Sanderfoot A."/>
            <person name="Schween G."/>
            <person name="Shiu S.-H."/>
            <person name="Stueber K."/>
            <person name="Theodoulou F.L."/>
            <person name="Tu H."/>
            <person name="Van de Peer Y."/>
            <person name="Verrier P.J."/>
            <person name="Waters E."/>
            <person name="Wood A."/>
            <person name="Yang L."/>
            <person name="Cove D."/>
            <person name="Cuming A."/>
            <person name="Hasebe M."/>
            <person name="Lucas S."/>
            <person name="Mishler D.B."/>
            <person name="Reski R."/>
            <person name="Grigoriev I."/>
            <person name="Quatrano R.S."/>
            <person name="Boore J.L."/>
        </authorList>
    </citation>
    <scope>NUCLEOTIDE SEQUENCE [LARGE SCALE GENOMIC DNA]</scope>
    <source>
        <strain evidence="2 3">cv. Gransden 2004</strain>
    </source>
</reference>
<dbReference type="Proteomes" id="UP000006727">
    <property type="component" value="Chromosome 1"/>
</dbReference>
<name>A0A2K1L7D8_PHYPA</name>
<dbReference type="AlphaFoldDB" id="A0A2K1L7D8"/>
<dbReference type="PaxDb" id="3218-PP1S38_218V6.1"/>
<evidence type="ECO:0000313" key="2">
    <source>
        <dbReference type="EnsemblPlants" id="Pp3c1_8140V3.1"/>
    </source>
</evidence>
<gene>
    <name evidence="1" type="ORF">PHYPA_000372</name>
</gene>
<organism evidence="1">
    <name type="scientific">Physcomitrium patens</name>
    <name type="common">Spreading-leaved earth moss</name>
    <name type="synonym">Physcomitrella patens</name>
    <dbReference type="NCBI Taxonomy" id="3218"/>
    <lineage>
        <taxon>Eukaryota</taxon>
        <taxon>Viridiplantae</taxon>
        <taxon>Streptophyta</taxon>
        <taxon>Embryophyta</taxon>
        <taxon>Bryophyta</taxon>
        <taxon>Bryophytina</taxon>
        <taxon>Bryopsida</taxon>
        <taxon>Funariidae</taxon>
        <taxon>Funariales</taxon>
        <taxon>Funariaceae</taxon>
        <taxon>Physcomitrium</taxon>
    </lineage>
</organism>
<sequence length="110" mass="12641">MGDEGELHTVALPRFTPCSLAWGCPFKEELIRANATSRNSHMGVFGSFHVENCFNNQFSRCFESWRSSTVLVQDTSIVSSARNLNLQNISPYYRLTEARLTRKHPWDYPL</sequence>
<proteinExistence type="predicted"/>
<dbReference type="EnsemblPlants" id="Pp3c1_8140V3.1">
    <property type="protein sequence ID" value="Pp3c1_8140V3.1"/>
    <property type="gene ID" value="Pp3c1_8140"/>
</dbReference>
<protein>
    <submittedName>
        <fullName evidence="1 2">Uncharacterized protein</fullName>
    </submittedName>
</protein>
<dbReference type="Gramene" id="Pp3c1_8140V3.1">
    <property type="protein sequence ID" value="Pp3c1_8140V3.1"/>
    <property type="gene ID" value="Pp3c1_8140"/>
</dbReference>
<evidence type="ECO:0000313" key="3">
    <source>
        <dbReference type="Proteomes" id="UP000006727"/>
    </source>
</evidence>
<evidence type="ECO:0000313" key="1">
    <source>
        <dbReference type="EMBL" id="PNR61948.1"/>
    </source>
</evidence>
<accession>A0A2K1L7D8</accession>
<keyword evidence="3" id="KW-1185">Reference proteome</keyword>